<dbReference type="InterPro" id="IPR029058">
    <property type="entry name" value="AB_hydrolase_fold"/>
</dbReference>
<dbReference type="GO" id="GO:0016829">
    <property type="term" value="F:lyase activity"/>
    <property type="evidence" value="ECO:0007669"/>
    <property type="project" value="UniProtKB-KW"/>
</dbReference>
<sequence>MCIRDVFSDFAAEDAYIFLINWFERFPQYKRREVYIAGESTQMVIMFLNWLNLFTIKIRKSRIQL</sequence>
<evidence type="ECO:0000313" key="2">
    <source>
        <dbReference type="EMBL" id="KAE9589150.1"/>
    </source>
</evidence>
<dbReference type="GO" id="GO:0004185">
    <property type="term" value="F:serine-type carboxypeptidase activity"/>
    <property type="evidence" value="ECO:0007669"/>
    <property type="project" value="InterPro"/>
</dbReference>
<keyword evidence="2" id="KW-0456">Lyase</keyword>
<gene>
    <name evidence="2" type="ORF">Lalb_Chr21g0305991</name>
</gene>
<dbReference type="EMBL" id="WOCE01000021">
    <property type="protein sequence ID" value="KAE9589150.1"/>
    <property type="molecule type" value="Genomic_DNA"/>
</dbReference>
<accession>A0A6A4NIA8</accession>
<dbReference type="Proteomes" id="UP000447434">
    <property type="component" value="Chromosome 21"/>
</dbReference>
<organism evidence="2 3">
    <name type="scientific">Lupinus albus</name>
    <name type="common">White lupine</name>
    <name type="synonym">Lupinus termis</name>
    <dbReference type="NCBI Taxonomy" id="3870"/>
    <lineage>
        <taxon>Eukaryota</taxon>
        <taxon>Viridiplantae</taxon>
        <taxon>Streptophyta</taxon>
        <taxon>Embryophyta</taxon>
        <taxon>Tracheophyta</taxon>
        <taxon>Spermatophyta</taxon>
        <taxon>Magnoliopsida</taxon>
        <taxon>eudicotyledons</taxon>
        <taxon>Gunneridae</taxon>
        <taxon>Pentapetalae</taxon>
        <taxon>rosids</taxon>
        <taxon>fabids</taxon>
        <taxon>Fabales</taxon>
        <taxon>Fabaceae</taxon>
        <taxon>Papilionoideae</taxon>
        <taxon>50 kb inversion clade</taxon>
        <taxon>genistoids sensu lato</taxon>
        <taxon>core genistoids</taxon>
        <taxon>Genisteae</taxon>
        <taxon>Lupinus</taxon>
    </lineage>
</organism>
<keyword evidence="3" id="KW-1185">Reference proteome</keyword>
<evidence type="ECO:0000256" key="1">
    <source>
        <dbReference type="ARBA" id="ARBA00009431"/>
    </source>
</evidence>
<protein>
    <submittedName>
        <fullName evidence="2">Putative hydroxymandelonitrile lyase</fullName>
    </submittedName>
</protein>
<reference evidence="3" key="1">
    <citation type="journal article" date="2020" name="Nat. Commun.">
        <title>Genome sequence of the cluster root forming white lupin.</title>
        <authorList>
            <person name="Hufnagel B."/>
            <person name="Marques A."/>
            <person name="Soriano A."/>
            <person name="Marques L."/>
            <person name="Divol F."/>
            <person name="Doumas P."/>
            <person name="Sallet E."/>
            <person name="Mancinotti D."/>
            <person name="Carrere S."/>
            <person name="Marande W."/>
            <person name="Arribat S."/>
            <person name="Keller J."/>
            <person name="Huneau C."/>
            <person name="Blein T."/>
            <person name="Aime D."/>
            <person name="Laguerre M."/>
            <person name="Taylor J."/>
            <person name="Schubert V."/>
            <person name="Nelson M."/>
            <person name="Geu-Flores F."/>
            <person name="Crespi M."/>
            <person name="Gallardo-Guerrero K."/>
            <person name="Delaux P.-M."/>
            <person name="Salse J."/>
            <person name="Berges H."/>
            <person name="Guyot R."/>
            <person name="Gouzy J."/>
            <person name="Peret B."/>
        </authorList>
    </citation>
    <scope>NUCLEOTIDE SEQUENCE [LARGE SCALE GENOMIC DNA]</scope>
    <source>
        <strain evidence="3">cv. Amiga</strain>
    </source>
</reference>
<dbReference type="AlphaFoldDB" id="A0A6A4NIA8"/>
<dbReference type="Pfam" id="PF00450">
    <property type="entry name" value="Peptidase_S10"/>
    <property type="match status" value="1"/>
</dbReference>
<dbReference type="Gene3D" id="3.40.50.1820">
    <property type="entry name" value="alpha/beta hydrolase"/>
    <property type="match status" value="1"/>
</dbReference>
<dbReference type="SUPFAM" id="SSF53474">
    <property type="entry name" value="alpha/beta-Hydrolases"/>
    <property type="match status" value="1"/>
</dbReference>
<comment type="similarity">
    <text evidence="1">Belongs to the peptidase S10 family.</text>
</comment>
<proteinExistence type="inferred from homology"/>
<dbReference type="GO" id="GO:0006508">
    <property type="term" value="P:proteolysis"/>
    <property type="evidence" value="ECO:0007669"/>
    <property type="project" value="InterPro"/>
</dbReference>
<name>A0A6A4NIA8_LUPAL</name>
<dbReference type="InterPro" id="IPR001563">
    <property type="entry name" value="Peptidase_S10"/>
</dbReference>
<evidence type="ECO:0000313" key="3">
    <source>
        <dbReference type="Proteomes" id="UP000447434"/>
    </source>
</evidence>
<comment type="caution">
    <text evidence="2">The sequence shown here is derived from an EMBL/GenBank/DDBJ whole genome shotgun (WGS) entry which is preliminary data.</text>
</comment>